<evidence type="ECO:0000256" key="4">
    <source>
        <dbReference type="ARBA" id="ARBA00023242"/>
    </source>
</evidence>
<dbReference type="InterPro" id="IPR012677">
    <property type="entry name" value="Nucleotide-bd_a/b_plait_sf"/>
</dbReference>
<dbReference type="Gene3D" id="3.30.70.330">
    <property type="match status" value="1"/>
</dbReference>
<dbReference type="InterPro" id="IPR035979">
    <property type="entry name" value="RBD_domain_sf"/>
</dbReference>
<dbReference type="PANTHER" id="PTHR13112">
    <property type="entry name" value="UPF3 REGULATOR OF NONSENSE TRANSCRIPTS-LIKE PROTEIN"/>
    <property type="match status" value="1"/>
</dbReference>
<feature type="compositionally biased region" description="Basic and acidic residues" evidence="5">
    <location>
        <begin position="396"/>
        <end position="449"/>
    </location>
</feature>
<organism evidence="7">
    <name type="scientific">Sipha flava</name>
    <name type="common">yellow sugarcane aphid</name>
    <dbReference type="NCBI Taxonomy" id="143950"/>
    <lineage>
        <taxon>Eukaryota</taxon>
        <taxon>Metazoa</taxon>
        <taxon>Ecdysozoa</taxon>
        <taxon>Arthropoda</taxon>
        <taxon>Hexapoda</taxon>
        <taxon>Insecta</taxon>
        <taxon>Pterygota</taxon>
        <taxon>Neoptera</taxon>
        <taxon>Paraneoptera</taxon>
        <taxon>Hemiptera</taxon>
        <taxon>Sternorrhyncha</taxon>
        <taxon>Aphidomorpha</taxon>
        <taxon>Aphidoidea</taxon>
        <taxon>Aphididae</taxon>
        <taxon>Sipha</taxon>
    </lineage>
</organism>
<dbReference type="GO" id="GO:0045727">
    <property type="term" value="P:positive regulation of translation"/>
    <property type="evidence" value="ECO:0007669"/>
    <property type="project" value="TreeGrafter"/>
</dbReference>
<dbReference type="InterPro" id="IPR005120">
    <property type="entry name" value="UPF3_dom"/>
</dbReference>
<dbReference type="CDD" id="cd12455">
    <property type="entry name" value="RRM_like_Smg4_UPF3"/>
    <property type="match status" value="1"/>
</dbReference>
<evidence type="ECO:0000256" key="3">
    <source>
        <dbReference type="ARBA" id="ARBA00023161"/>
    </source>
</evidence>
<reference evidence="7" key="1">
    <citation type="submission" date="2018-04" db="EMBL/GenBank/DDBJ databases">
        <title>Transcriptome assembly of Sipha flava.</title>
        <authorList>
            <person name="Scully E.D."/>
            <person name="Geib S.M."/>
            <person name="Palmer N.A."/>
            <person name="Koch K."/>
            <person name="Bradshaw J."/>
            <person name="Heng-Moss T."/>
            <person name="Sarath G."/>
        </authorList>
    </citation>
    <scope>NUCLEOTIDE SEQUENCE</scope>
</reference>
<name>A0A2S2QKZ8_9HEMI</name>
<feature type="region of interest" description="Disordered" evidence="5">
    <location>
        <begin position="290"/>
        <end position="314"/>
    </location>
</feature>
<dbReference type="EMBL" id="GGMS01009223">
    <property type="protein sequence ID" value="MBY78426.1"/>
    <property type="molecule type" value="Transcribed_RNA"/>
</dbReference>
<evidence type="ECO:0000256" key="2">
    <source>
        <dbReference type="ARBA" id="ARBA00005991"/>
    </source>
</evidence>
<dbReference type="InterPro" id="IPR039722">
    <property type="entry name" value="Upf3"/>
</dbReference>
<evidence type="ECO:0000259" key="6">
    <source>
        <dbReference type="Pfam" id="PF03467"/>
    </source>
</evidence>
<proteinExistence type="inferred from homology"/>
<feature type="compositionally biased region" description="Basic and acidic residues" evidence="5">
    <location>
        <begin position="358"/>
        <end position="388"/>
    </location>
</feature>
<dbReference type="SUPFAM" id="SSF54928">
    <property type="entry name" value="RNA-binding domain, RBD"/>
    <property type="match status" value="1"/>
</dbReference>
<comment type="subcellular location">
    <subcellularLocation>
        <location evidence="1">Nucleus</location>
    </subcellularLocation>
</comment>
<evidence type="ECO:0000313" key="7">
    <source>
        <dbReference type="EMBL" id="MBY78426.1"/>
    </source>
</evidence>
<dbReference type="GO" id="GO:0005737">
    <property type="term" value="C:cytoplasm"/>
    <property type="evidence" value="ECO:0007669"/>
    <property type="project" value="TreeGrafter"/>
</dbReference>
<sequence>MIKENTEVIKGPEKVDEFLLSLFKALDRQKSKDDRKSVEKKVIVRRLPPTMTEERFLNEVSPLPEFNYMYFIPGDSHAVPFHHSRVYINFLKEEDLYMFTDKFDGYVFVDDTGDEYPAIVELAPYQRIPKKKIDKDPNWGKIHENPVFLEFKRNFEQKTIDTTLKTTQHFFESVEDKSQEQDISTPLLEYLAKQNDRQRSRVNQRDERRKKVFIKKQEKEDIRRFKKVEKEIFIKPKPVTKISTISKRVIDEKPVKDTSQKKIIKSYKDDSGFIGEKKKYYDESHKIKIDDKTKSEDSHKFKSDEIQKNKSEDLSKDDEIKKIEFKIKTNKLNNTNKYFDNDLKDEIPLKSEKVNIDNFKEDIDIVKNPDIPKPDTPKLETPKPENIENKTSGSLKHNDSYKENDIEMDEYNKKYSPDGDKKNVQCKRVDNRRQDSKTERRIRNKDRPAIEIYRPGMGRLSKIKVENDSAESKSKK</sequence>
<dbReference type="GO" id="GO:0000184">
    <property type="term" value="P:nuclear-transcribed mRNA catabolic process, nonsense-mediated decay"/>
    <property type="evidence" value="ECO:0007669"/>
    <property type="project" value="UniProtKB-KW"/>
</dbReference>
<evidence type="ECO:0000256" key="5">
    <source>
        <dbReference type="SAM" id="MobiDB-lite"/>
    </source>
</evidence>
<dbReference type="AlphaFoldDB" id="A0A2S2QKZ8"/>
<gene>
    <name evidence="7" type="primary">upf3a</name>
    <name evidence="7" type="ORF">g.10656</name>
</gene>
<evidence type="ECO:0000256" key="1">
    <source>
        <dbReference type="ARBA" id="ARBA00004123"/>
    </source>
</evidence>
<comment type="similarity">
    <text evidence="2">Belongs to the RENT3 family.</text>
</comment>
<feature type="compositionally biased region" description="Basic and acidic residues" evidence="5">
    <location>
        <begin position="463"/>
        <end position="476"/>
    </location>
</feature>
<feature type="domain" description="UPF3" evidence="6">
    <location>
        <begin position="39"/>
        <end position="195"/>
    </location>
</feature>
<dbReference type="PANTHER" id="PTHR13112:SF0">
    <property type="entry name" value="FI21285P1"/>
    <property type="match status" value="1"/>
</dbReference>
<dbReference type="Pfam" id="PF03467">
    <property type="entry name" value="Smg4_UPF3"/>
    <property type="match status" value="1"/>
</dbReference>
<keyword evidence="4" id="KW-0539">Nucleus</keyword>
<keyword evidence="3" id="KW-0866">Nonsense-mediated mRNA decay</keyword>
<protein>
    <submittedName>
        <fullName evidence="7">Regulator of nonsense transcripts 3A</fullName>
    </submittedName>
</protein>
<dbReference type="OrthoDB" id="18087at2759"/>
<accession>A0A2S2QKZ8</accession>
<dbReference type="GO" id="GO:0003729">
    <property type="term" value="F:mRNA binding"/>
    <property type="evidence" value="ECO:0007669"/>
    <property type="project" value="TreeGrafter"/>
</dbReference>
<dbReference type="GO" id="GO:0005730">
    <property type="term" value="C:nucleolus"/>
    <property type="evidence" value="ECO:0007669"/>
    <property type="project" value="TreeGrafter"/>
</dbReference>
<feature type="region of interest" description="Disordered" evidence="5">
    <location>
        <begin position="358"/>
        <end position="476"/>
    </location>
</feature>